<keyword evidence="2" id="KW-1185">Reference proteome</keyword>
<dbReference type="Proteomes" id="UP001164539">
    <property type="component" value="Chromosome 10"/>
</dbReference>
<evidence type="ECO:0000313" key="1">
    <source>
        <dbReference type="EMBL" id="KAJ4708640.1"/>
    </source>
</evidence>
<sequence length="851" mass="94092">MREEGGGVRWNMLRMRTNMFILLFLILFSSWESCSVNASVSYDHKSVIVNGQRRILISGSIHYPRSTAEMWPDLIQKAKDGGLDVIQTYVFWNGHEPSPGKYYFEDRYDLVKFIKLVQQAGLFVHLRIGPYICAEWNYGGFPIWLKYVQGIEFRTDNGPFKAAMQKFTEKIVSMMKAEKLFQTQGGPIILSQIENEFGPVEWDIGAPGKAYAKWAAQMAVGLNTGVPWVMCKQDDAPDPVINTCNGFYCEGFVPNQNYKPKMWTENWTGWFTAFGGAVPTRPAEDVAFSVARFIQNGGSFINYYMYHGGTNFGRTSGGPFIATSYDYDAPIDEYGLLREPKWGHLRDLHKAIKLCEAALVATDPTVKSLGKNQEAHVFSTKNGKCAAFLANYDTTFSAKVTFGNGQYELPPWSISILPDCKTAVFNTARLGAQSSQKKMVPVGSAFSWQSYIEETASSTDDNTFTKDGLWEQVYLTADASDYLWYMTDVNIASNEGFLKNGQDPLLTIWSAGHALHVFINGQLSGTVYGSADNPKLTFSQNVKLRVGVNKISLLSISVGLPNVGTHFEKWNAGVLGPVMLKGLNEGTRDISKQKWTYKIGLKGEALNLHTVSGSSSVEWAQGASLARKQPMTWYKTIFNAPGGNDPLALDMSTMGKGMVWINGQSIGRHWPGYIAHGSCGGCNYAGTYTEKKCRTNCGQPSQRWYHVPRSWVKPTGNLLVVFEEWGGDPSGITLVKRTTGSVCADIFEGQPNLNNWHMLSSGKGNKLEPKAHLWCPPGQKISEIKFASYGLPQGTCGSFQEGTCHAHKSYDALQRNCIGNQSCSVAVAPEVFGGDPCPNSMKKLSVEAVCS</sequence>
<accession>A0ACC1XBF9</accession>
<reference evidence="1 2" key="1">
    <citation type="journal article" date="2023" name="Science">
        <title>Complex scaffold remodeling in plant triterpene biosynthesis.</title>
        <authorList>
            <person name="De La Pena R."/>
            <person name="Hodgson H."/>
            <person name="Liu J.C."/>
            <person name="Stephenson M.J."/>
            <person name="Martin A.C."/>
            <person name="Owen C."/>
            <person name="Harkess A."/>
            <person name="Leebens-Mack J."/>
            <person name="Jimenez L.E."/>
            <person name="Osbourn A."/>
            <person name="Sattely E.S."/>
        </authorList>
    </citation>
    <scope>NUCLEOTIDE SEQUENCE [LARGE SCALE GENOMIC DNA]</scope>
    <source>
        <strain evidence="2">cv. JPN11</strain>
        <tissue evidence="1">Leaf</tissue>
    </source>
</reference>
<name>A0ACC1XBF9_MELAZ</name>
<gene>
    <name evidence="1" type="ORF">OWV82_018552</name>
</gene>
<comment type="caution">
    <text evidence="1">The sequence shown here is derived from an EMBL/GenBank/DDBJ whole genome shotgun (WGS) entry which is preliminary data.</text>
</comment>
<dbReference type="EMBL" id="CM051403">
    <property type="protein sequence ID" value="KAJ4708640.1"/>
    <property type="molecule type" value="Genomic_DNA"/>
</dbReference>
<organism evidence="1 2">
    <name type="scientific">Melia azedarach</name>
    <name type="common">Chinaberry tree</name>
    <dbReference type="NCBI Taxonomy" id="155640"/>
    <lineage>
        <taxon>Eukaryota</taxon>
        <taxon>Viridiplantae</taxon>
        <taxon>Streptophyta</taxon>
        <taxon>Embryophyta</taxon>
        <taxon>Tracheophyta</taxon>
        <taxon>Spermatophyta</taxon>
        <taxon>Magnoliopsida</taxon>
        <taxon>eudicotyledons</taxon>
        <taxon>Gunneridae</taxon>
        <taxon>Pentapetalae</taxon>
        <taxon>rosids</taxon>
        <taxon>malvids</taxon>
        <taxon>Sapindales</taxon>
        <taxon>Meliaceae</taxon>
        <taxon>Melia</taxon>
    </lineage>
</organism>
<protein>
    <submittedName>
        <fullName evidence="1">Beta-galactosidase</fullName>
    </submittedName>
</protein>
<evidence type="ECO:0000313" key="2">
    <source>
        <dbReference type="Proteomes" id="UP001164539"/>
    </source>
</evidence>
<proteinExistence type="predicted"/>